<name>A0AAV1QY42_9ROSI</name>
<sequence length="64" mass="7100">MKAIVSASKLNQAFASTIKHPVGKHIVLCQICNDHSENGNDPRKAKRYFCGLPNTRILINPLKV</sequence>
<keyword evidence="2" id="KW-1185">Reference proteome</keyword>
<organism evidence="1 2">
    <name type="scientific">Dovyalis caffra</name>
    <dbReference type="NCBI Taxonomy" id="77055"/>
    <lineage>
        <taxon>Eukaryota</taxon>
        <taxon>Viridiplantae</taxon>
        <taxon>Streptophyta</taxon>
        <taxon>Embryophyta</taxon>
        <taxon>Tracheophyta</taxon>
        <taxon>Spermatophyta</taxon>
        <taxon>Magnoliopsida</taxon>
        <taxon>eudicotyledons</taxon>
        <taxon>Gunneridae</taxon>
        <taxon>Pentapetalae</taxon>
        <taxon>rosids</taxon>
        <taxon>fabids</taxon>
        <taxon>Malpighiales</taxon>
        <taxon>Salicaceae</taxon>
        <taxon>Flacourtieae</taxon>
        <taxon>Dovyalis</taxon>
    </lineage>
</organism>
<evidence type="ECO:0000313" key="2">
    <source>
        <dbReference type="Proteomes" id="UP001314170"/>
    </source>
</evidence>
<dbReference type="AlphaFoldDB" id="A0AAV1QY42"/>
<evidence type="ECO:0000313" key="1">
    <source>
        <dbReference type="EMBL" id="CAK7326732.1"/>
    </source>
</evidence>
<protein>
    <submittedName>
        <fullName evidence="1">Uncharacterized protein</fullName>
    </submittedName>
</protein>
<comment type="caution">
    <text evidence="1">The sequence shown here is derived from an EMBL/GenBank/DDBJ whole genome shotgun (WGS) entry which is preliminary data.</text>
</comment>
<dbReference type="Proteomes" id="UP001314170">
    <property type="component" value="Unassembled WGS sequence"/>
</dbReference>
<gene>
    <name evidence="1" type="ORF">DCAF_LOCUS4436</name>
</gene>
<dbReference type="EMBL" id="CAWUPB010000851">
    <property type="protein sequence ID" value="CAK7326732.1"/>
    <property type="molecule type" value="Genomic_DNA"/>
</dbReference>
<reference evidence="1 2" key="1">
    <citation type="submission" date="2024-01" db="EMBL/GenBank/DDBJ databases">
        <authorList>
            <person name="Waweru B."/>
        </authorList>
    </citation>
    <scope>NUCLEOTIDE SEQUENCE [LARGE SCALE GENOMIC DNA]</scope>
</reference>
<accession>A0AAV1QY42</accession>
<proteinExistence type="predicted"/>